<evidence type="ECO:0000313" key="2">
    <source>
        <dbReference type="Proteomes" id="UP001055072"/>
    </source>
</evidence>
<name>A0ACB8ULD8_9APHY</name>
<dbReference type="EMBL" id="MU274900">
    <property type="protein sequence ID" value="KAI0095158.1"/>
    <property type="molecule type" value="Genomic_DNA"/>
</dbReference>
<comment type="caution">
    <text evidence="1">The sequence shown here is derived from an EMBL/GenBank/DDBJ whole genome shotgun (WGS) entry which is preliminary data.</text>
</comment>
<sequence length="280" mass="31002">MDYDSPPLTFASDLTPETSLPEQNSTAITLDDHCYATPPENLPNKDVLKTTRRIARRPNPVAIPNLTKKARGRPVPTKDTLLKPGSGRAYACPVQDCRKVFTRAEHLKRHTRSIHTNEKPFKCEDLNCGRLFTRHDNLLQHLKNHRSSPSTRDVSAEYGPLDRVHISRSSPEQDSQVSPSMGVLIPPSISAMTMSYTAQTVQQYELAEYRAALSSEVGDAPSPDSSPAPSEPSYMSYTYGCPWPQSDIRSIPASTYTTMAEPRYPHSALVSAVGPYAFQA</sequence>
<gene>
    <name evidence="1" type="ORF">BDY19DRAFT_880659</name>
</gene>
<accession>A0ACB8ULD8</accession>
<evidence type="ECO:0000313" key="1">
    <source>
        <dbReference type="EMBL" id="KAI0095158.1"/>
    </source>
</evidence>
<keyword evidence="2" id="KW-1185">Reference proteome</keyword>
<reference evidence="1" key="1">
    <citation type="journal article" date="2021" name="Environ. Microbiol.">
        <title>Gene family expansions and transcriptome signatures uncover fungal adaptations to wood decay.</title>
        <authorList>
            <person name="Hage H."/>
            <person name="Miyauchi S."/>
            <person name="Viragh M."/>
            <person name="Drula E."/>
            <person name="Min B."/>
            <person name="Chaduli D."/>
            <person name="Navarro D."/>
            <person name="Favel A."/>
            <person name="Norest M."/>
            <person name="Lesage-Meessen L."/>
            <person name="Balint B."/>
            <person name="Merenyi Z."/>
            <person name="de Eugenio L."/>
            <person name="Morin E."/>
            <person name="Martinez A.T."/>
            <person name="Baldrian P."/>
            <person name="Stursova M."/>
            <person name="Martinez M.J."/>
            <person name="Novotny C."/>
            <person name="Magnuson J.K."/>
            <person name="Spatafora J.W."/>
            <person name="Maurice S."/>
            <person name="Pangilinan J."/>
            <person name="Andreopoulos W."/>
            <person name="LaButti K."/>
            <person name="Hundley H."/>
            <person name="Na H."/>
            <person name="Kuo A."/>
            <person name="Barry K."/>
            <person name="Lipzen A."/>
            <person name="Henrissat B."/>
            <person name="Riley R."/>
            <person name="Ahrendt S."/>
            <person name="Nagy L.G."/>
            <person name="Grigoriev I.V."/>
            <person name="Martin F."/>
            <person name="Rosso M.N."/>
        </authorList>
    </citation>
    <scope>NUCLEOTIDE SEQUENCE</scope>
    <source>
        <strain evidence="1">CBS 384.51</strain>
    </source>
</reference>
<proteinExistence type="predicted"/>
<protein>
    <submittedName>
        <fullName evidence="1">Uncharacterized protein</fullName>
    </submittedName>
</protein>
<dbReference type="Proteomes" id="UP001055072">
    <property type="component" value="Unassembled WGS sequence"/>
</dbReference>
<organism evidence="1 2">
    <name type="scientific">Irpex rosettiformis</name>
    <dbReference type="NCBI Taxonomy" id="378272"/>
    <lineage>
        <taxon>Eukaryota</taxon>
        <taxon>Fungi</taxon>
        <taxon>Dikarya</taxon>
        <taxon>Basidiomycota</taxon>
        <taxon>Agaricomycotina</taxon>
        <taxon>Agaricomycetes</taxon>
        <taxon>Polyporales</taxon>
        <taxon>Irpicaceae</taxon>
        <taxon>Irpex</taxon>
    </lineage>
</organism>